<organism evidence="2 3">
    <name type="scientific">Pseudoalteromonas peptidolytica F12-50-A1</name>
    <dbReference type="NCBI Taxonomy" id="1315280"/>
    <lineage>
        <taxon>Bacteria</taxon>
        <taxon>Pseudomonadati</taxon>
        <taxon>Pseudomonadota</taxon>
        <taxon>Gammaproteobacteria</taxon>
        <taxon>Alteromonadales</taxon>
        <taxon>Pseudoalteromonadaceae</taxon>
        <taxon>Pseudoalteromonas</taxon>
    </lineage>
</organism>
<comment type="caution">
    <text evidence="2">The sequence shown here is derived from an EMBL/GenBank/DDBJ whole genome shotgun (WGS) entry which is preliminary data.</text>
</comment>
<feature type="transmembrane region" description="Helical" evidence="1">
    <location>
        <begin position="12"/>
        <end position="29"/>
    </location>
</feature>
<gene>
    <name evidence="2" type="ORF">PPEP_a4287</name>
</gene>
<dbReference type="Proteomes" id="UP000660708">
    <property type="component" value="Unassembled WGS sequence"/>
</dbReference>
<keyword evidence="1" id="KW-0812">Transmembrane</keyword>
<evidence type="ECO:0000256" key="1">
    <source>
        <dbReference type="SAM" id="Phobius"/>
    </source>
</evidence>
<protein>
    <submittedName>
        <fullName evidence="2">Uncharacterized protein</fullName>
    </submittedName>
</protein>
<name>A0A8I0MZ01_9GAMM</name>
<keyword evidence="1" id="KW-1133">Transmembrane helix</keyword>
<keyword evidence="3" id="KW-1185">Reference proteome</keyword>
<evidence type="ECO:0000313" key="2">
    <source>
        <dbReference type="EMBL" id="MBE0347908.1"/>
    </source>
</evidence>
<sequence>MPQIALYLSNPPYQLCAGLFLVSAIIFLSHSPTFKFA</sequence>
<accession>A0A8I0MZ01</accession>
<evidence type="ECO:0000313" key="3">
    <source>
        <dbReference type="Proteomes" id="UP000660708"/>
    </source>
</evidence>
<dbReference type="EMBL" id="AQHF01000028">
    <property type="protein sequence ID" value="MBE0347908.1"/>
    <property type="molecule type" value="Genomic_DNA"/>
</dbReference>
<keyword evidence="1" id="KW-0472">Membrane</keyword>
<dbReference type="AlphaFoldDB" id="A0A8I0MZ01"/>
<proteinExistence type="predicted"/>
<reference evidence="2 3" key="1">
    <citation type="submission" date="2015-06" db="EMBL/GenBank/DDBJ databases">
        <title>Genome sequence of Pseudoalteromonas peptidolytica.</title>
        <authorList>
            <person name="Xie B.-B."/>
            <person name="Rong J.-C."/>
            <person name="Qin Q.-L."/>
            <person name="Zhang Y.-Z."/>
        </authorList>
    </citation>
    <scope>NUCLEOTIDE SEQUENCE [LARGE SCALE GENOMIC DNA]</scope>
    <source>
        <strain evidence="2 3">F12-50-A1</strain>
    </source>
</reference>